<dbReference type="Gene3D" id="1.25.40.20">
    <property type="entry name" value="Ankyrin repeat-containing domain"/>
    <property type="match status" value="2"/>
</dbReference>
<protein>
    <submittedName>
        <fullName evidence="1">Uncharacterized protein</fullName>
    </submittedName>
</protein>
<sequence length="720" mass="85224">MDHIMESLKQEKWSNIKKIIKNKKMIWNEPIDQINGMIHHLGYHNKLDIIKLIDYDLLQQLIHEPNLEGDTICHIAAKVHNYELLSLILSIDINTIYDRNILKCTPLYYIMTNKDFIVQLTNDLEIMNHYVSENMTLLDYYINNDEYDFVLNLIDKISINLLKDPIIFTVIESDLKSDQKIKMLEKLQHLDLNRLDRRFLSPLILATYLGDQNLIEYILINGGDCNYAGPEGIDHPLSIAIIENYSNIIDLFLKFKIKTDIPNKFLQTPVHILFQKKRPELTISTKIRILELFGNNINLCDMNMNSVLNLILQNDNWHDYENILKKIKLKIYLKNQFGKAPIDNVVKSDIELFYNLVFNSYINQLDSNIMWKDDIDNKIASILNNSNNIESYAAHISYKIKNGQSFPIKKKHCELKLIKFPFVNITNFTAYTHDYIHYIYYLLTKYPYLKIPIISNDQAKENENIKDLYLKLIDDFKGPKTENKTFRSIIREFINHSSCLINHIIIWMNEETYYFSPYIIQGIIETLEKYSDTKFIILKLTIITDSQFNHANILIYDVENNTIERFDPYGKVPFIDKKIDALLKNFLLDYLPNIKYISAEELTNNISFQVFSDEMNKANYVEHDPYGFCVAWCLWYIEIRIINSKISPNKLIKKMTYLINKSGIKFKDYIRNYSSYLDDQKNLILQKAGLPYKYWYATNMSKNIYNSYIKHIRELYKELI</sequence>
<organism evidence="1">
    <name type="scientific">viral metagenome</name>
    <dbReference type="NCBI Taxonomy" id="1070528"/>
    <lineage>
        <taxon>unclassified sequences</taxon>
        <taxon>metagenomes</taxon>
        <taxon>organismal metagenomes</taxon>
    </lineage>
</organism>
<dbReference type="AlphaFoldDB" id="A0A6C0LRY9"/>
<dbReference type="SMART" id="SM00248">
    <property type="entry name" value="ANK"/>
    <property type="match status" value="4"/>
</dbReference>
<reference evidence="1" key="1">
    <citation type="journal article" date="2020" name="Nature">
        <title>Giant virus diversity and host interactions through global metagenomics.</title>
        <authorList>
            <person name="Schulz F."/>
            <person name="Roux S."/>
            <person name="Paez-Espino D."/>
            <person name="Jungbluth S."/>
            <person name="Walsh D.A."/>
            <person name="Denef V.J."/>
            <person name="McMahon K.D."/>
            <person name="Konstantinidis K.T."/>
            <person name="Eloe-Fadrosh E.A."/>
            <person name="Kyrpides N.C."/>
            <person name="Woyke T."/>
        </authorList>
    </citation>
    <scope>NUCLEOTIDE SEQUENCE</scope>
    <source>
        <strain evidence="1">GVMAG-S-1014582-52</strain>
    </source>
</reference>
<accession>A0A6C0LRY9</accession>
<dbReference type="EMBL" id="MN740556">
    <property type="protein sequence ID" value="QHU33193.1"/>
    <property type="molecule type" value="Genomic_DNA"/>
</dbReference>
<dbReference type="InterPro" id="IPR002110">
    <property type="entry name" value="Ankyrin_rpt"/>
</dbReference>
<proteinExistence type="predicted"/>
<dbReference type="InterPro" id="IPR036770">
    <property type="entry name" value="Ankyrin_rpt-contain_sf"/>
</dbReference>
<name>A0A6C0LRY9_9ZZZZ</name>
<evidence type="ECO:0000313" key="1">
    <source>
        <dbReference type="EMBL" id="QHU33193.1"/>
    </source>
</evidence>
<dbReference type="SUPFAM" id="SSF48403">
    <property type="entry name" value="Ankyrin repeat"/>
    <property type="match status" value="1"/>
</dbReference>